<gene>
    <name evidence="1" type="ORF">P9850_18915</name>
</gene>
<name>A0ABD5J0R7_9BACL</name>
<protein>
    <submittedName>
        <fullName evidence="1">Uncharacterized protein</fullName>
    </submittedName>
</protein>
<sequence>LYFSSYTHSFSPSIFSIRAGKKYSPCPLEFYHFSSCNTGITIARRLRQFFFIFILIPPQIFLKNKIFFKNIKIKIKFILKGGSFQS</sequence>
<proteinExistence type="predicted"/>
<evidence type="ECO:0000313" key="2">
    <source>
        <dbReference type="Proteomes" id="UP001339962"/>
    </source>
</evidence>
<comment type="caution">
    <text evidence="1">The sequence shown here is derived from an EMBL/GenBank/DDBJ whole genome shotgun (WGS) entry which is preliminary data.</text>
</comment>
<feature type="non-terminal residue" evidence="1">
    <location>
        <position position="1"/>
    </location>
</feature>
<organism evidence="1 2">
    <name type="scientific">Anoxybacteroides rupiense</name>
    <dbReference type="NCBI Taxonomy" id="311460"/>
    <lineage>
        <taxon>Bacteria</taxon>
        <taxon>Bacillati</taxon>
        <taxon>Bacillota</taxon>
        <taxon>Bacilli</taxon>
        <taxon>Bacillales</taxon>
        <taxon>Anoxybacillaceae</taxon>
        <taxon>Anoxybacteroides</taxon>
    </lineage>
</organism>
<dbReference type="RefSeq" id="WP_328219521.1">
    <property type="nucleotide sequence ID" value="NZ_JARTLI010000083.1"/>
</dbReference>
<dbReference type="EMBL" id="JARTLI010000083">
    <property type="protein sequence ID" value="MED5053822.1"/>
    <property type="molecule type" value="Genomic_DNA"/>
</dbReference>
<dbReference type="Proteomes" id="UP001339962">
    <property type="component" value="Unassembled WGS sequence"/>
</dbReference>
<reference evidence="1 2" key="1">
    <citation type="submission" date="2023-03" db="EMBL/GenBank/DDBJ databases">
        <title>Bacillus Genome Sequencing.</title>
        <authorList>
            <person name="Dunlap C."/>
        </authorList>
    </citation>
    <scope>NUCLEOTIDE SEQUENCE [LARGE SCALE GENOMIC DNA]</scope>
    <source>
        <strain evidence="1 2">NRS-38</strain>
    </source>
</reference>
<dbReference type="AlphaFoldDB" id="A0ABD5J0R7"/>
<accession>A0ABD5J0R7</accession>
<evidence type="ECO:0000313" key="1">
    <source>
        <dbReference type="EMBL" id="MED5053822.1"/>
    </source>
</evidence>